<dbReference type="InterPro" id="IPR002213">
    <property type="entry name" value="UDP_glucos_trans"/>
</dbReference>
<evidence type="ECO:0000256" key="2">
    <source>
        <dbReference type="ARBA" id="ARBA00022676"/>
    </source>
</evidence>
<dbReference type="EMBL" id="JACGWJ010000008">
    <property type="protein sequence ID" value="KAL0403673.1"/>
    <property type="molecule type" value="Genomic_DNA"/>
</dbReference>
<keyword evidence="2" id="KW-0328">Glycosyltransferase</keyword>
<dbReference type="GO" id="GO:0080043">
    <property type="term" value="F:quercetin 3-O-glucosyltransferase activity"/>
    <property type="evidence" value="ECO:0007669"/>
    <property type="project" value="TreeGrafter"/>
</dbReference>
<sequence>MARRHVLLVTFPAQGHINPSLQFAKRLIYMGIEVTFATSVYARRRMEKTAARDLPKGLSFAAFSDGYDDGFTMSDDPKKYMTEIRSRGAKTLKDTALSAAEQGRPVTCLIYTLLLPWASEMKLLPAPMIPSWKLQLPGLPTLLSKRDLPSFTLPNCSERYSFALTSFKEQLEALDVETKPKVLVNTFDSLEPDALKAIDKYELIGVGPLIPSAFLDGKDPSDTSFGGDLFQKSDDYIEWFELEARSSVVYVSFGSLLRATKAQMEEIAKGLLDSSRPFLWVIRANEKANEEQKEDDERLSCMEELEKVGRIVPCVSCGVPVVAFPHWTDQGTNAKLIEDVWRTGVRVRAGEDGVVESGEIRRCIEEVMDGGEKSRELRENAEKWKGLAREAVEENGSSNRNLKAFLDEVGAAGC</sequence>
<protein>
    <submittedName>
        <fullName evidence="4">UDP-glycosyltransferase 75C1</fullName>
    </submittedName>
</protein>
<dbReference type="PANTHER" id="PTHR11926">
    <property type="entry name" value="GLUCOSYL/GLUCURONOSYL TRANSFERASES"/>
    <property type="match status" value="1"/>
</dbReference>
<reference evidence="4" key="2">
    <citation type="journal article" date="2024" name="Plant">
        <title>Genomic evolution and insights into agronomic trait innovations of Sesamum species.</title>
        <authorList>
            <person name="Miao H."/>
            <person name="Wang L."/>
            <person name="Qu L."/>
            <person name="Liu H."/>
            <person name="Sun Y."/>
            <person name="Le M."/>
            <person name="Wang Q."/>
            <person name="Wei S."/>
            <person name="Zheng Y."/>
            <person name="Lin W."/>
            <person name="Duan Y."/>
            <person name="Cao H."/>
            <person name="Xiong S."/>
            <person name="Wang X."/>
            <person name="Wei L."/>
            <person name="Li C."/>
            <person name="Ma Q."/>
            <person name="Ju M."/>
            <person name="Zhao R."/>
            <person name="Li G."/>
            <person name="Mu C."/>
            <person name="Tian Q."/>
            <person name="Mei H."/>
            <person name="Zhang T."/>
            <person name="Gao T."/>
            <person name="Zhang H."/>
        </authorList>
    </citation>
    <scope>NUCLEOTIDE SEQUENCE</scope>
    <source>
        <strain evidence="4">G02</strain>
    </source>
</reference>
<evidence type="ECO:0000313" key="4">
    <source>
        <dbReference type="EMBL" id="KAL0403673.1"/>
    </source>
</evidence>
<organism evidence="4">
    <name type="scientific">Sesamum radiatum</name>
    <name type="common">Black benniseed</name>
    <dbReference type="NCBI Taxonomy" id="300843"/>
    <lineage>
        <taxon>Eukaryota</taxon>
        <taxon>Viridiplantae</taxon>
        <taxon>Streptophyta</taxon>
        <taxon>Embryophyta</taxon>
        <taxon>Tracheophyta</taxon>
        <taxon>Spermatophyta</taxon>
        <taxon>Magnoliopsida</taxon>
        <taxon>eudicotyledons</taxon>
        <taxon>Gunneridae</taxon>
        <taxon>Pentapetalae</taxon>
        <taxon>asterids</taxon>
        <taxon>lamiids</taxon>
        <taxon>Lamiales</taxon>
        <taxon>Pedaliaceae</taxon>
        <taxon>Sesamum</taxon>
    </lineage>
</organism>
<keyword evidence="3" id="KW-0808">Transferase</keyword>
<dbReference type="GO" id="GO:0080044">
    <property type="term" value="F:quercetin 7-O-glucosyltransferase activity"/>
    <property type="evidence" value="ECO:0007669"/>
    <property type="project" value="TreeGrafter"/>
</dbReference>
<accession>A0AAW2TGK3</accession>
<dbReference type="AlphaFoldDB" id="A0AAW2TGK3"/>
<comment type="caution">
    <text evidence="4">The sequence shown here is derived from an EMBL/GenBank/DDBJ whole genome shotgun (WGS) entry which is preliminary data.</text>
</comment>
<name>A0AAW2TGK3_SESRA</name>
<dbReference type="Gene3D" id="3.40.50.2000">
    <property type="entry name" value="Glycogen Phosphorylase B"/>
    <property type="match status" value="5"/>
</dbReference>
<dbReference type="SUPFAM" id="SSF53756">
    <property type="entry name" value="UDP-Glycosyltransferase/glycogen phosphorylase"/>
    <property type="match status" value="1"/>
</dbReference>
<evidence type="ECO:0000256" key="3">
    <source>
        <dbReference type="ARBA" id="ARBA00022679"/>
    </source>
</evidence>
<dbReference type="PANTHER" id="PTHR11926:SF870">
    <property type="entry name" value="UDP-GLYCOSYLTRANSFERASE 75B1"/>
    <property type="match status" value="1"/>
</dbReference>
<reference evidence="4" key="1">
    <citation type="submission" date="2020-06" db="EMBL/GenBank/DDBJ databases">
        <authorList>
            <person name="Li T."/>
            <person name="Hu X."/>
            <person name="Zhang T."/>
            <person name="Song X."/>
            <person name="Zhang H."/>
            <person name="Dai N."/>
            <person name="Sheng W."/>
            <person name="Hou X."/>
            <person name="Wei L."/>
        </authorList>
    </citation>
    <scope>NUCLEOTIDE SEQUENCE</scope>
    <source>
        <strain evidence="4">G02</strain>
        <tissue evidence="4">Leaf</tissue>
    </source>
</reference>
<proteinExistence type="inferred from homology"/>
<comment type="similarity">
    <text evidence="1">Belongs to the UDP-glycosyltransferase family.</text>
</comment>
<evidence type="ECO:0000256" key="1">
    <source>
        <dbReference type="ARBA" id="ARBA00009995"/>
    </source>
</evidence>
<dbReference type="CDD" id="cd03784">
    <property type="entry name" value="GT1_Gtf-like"/>
    <property type="match status" value="1"/>
</dbReference>
<gene>
    <name evidence="4" type="ORF">Sradi_2008100</name>
</gene>